<feature type="region of interest" description="Disordered" evidence="1">
    <location>
        <begin position="35"/>
        <end position="56"/>
    </location>
</feature>
<dbReference type="RefSeq" id="WP_106188694.1">
    <property type="nucleotide sequence ID" value="NZ_PVTF01000005.1"/>
</dbReference>
<gene>
    <name evidence="2" type="ORF">CLV43_105467</name>
</gene>
<dbReference type="Gene3D" id="2.60.120.10">
    <property type="entry name" value="Jelly Rolls"/>
    <property type="match status" value="1"/>
</dbReference>
<sequence length="116" mass="12941">MTANWSHGNAAEASADTRGWLIGHFIDPSEGVRSSKDVEVKWGTHPAGDKRPEWTSDDQRTTLVLLVQGNFRVDLTEGSSTMTRQGDYIMWGPGIDHTWEANEDSVVITVRWPSQT</sequence>
<evidence type="ECO:0000313" key="3">
    <source>
        <dbReference type="Proteomes" id="UP000239494"/>
    </source>
</evidence>
<dbReference type="AlphaFoldDB" id="A0A2T0T7Q4"/>
<evidence type="ECO:0008006" key="4">
    <source>
        <dbReference type="Google" id="ProtNLM"/>
    </source>
</evidence>
<proteinExistence type="predicted"/>
<dbReference type="OrthoDB" id="3556170at2"/>
<dbReference type="EMBL" id="PVTF01000005">
    <property type="protein sequence ID" value="PRY41709.1"/>
    <property type="molecule type" value="Genomic_DNA"/>
</dbReference>
<protein>
    <recommendedName>
        <fullName evidence="4">Signal peptidase I</fullName>
    </recommendedName>
</protein>
<name>A0A2T0T7Q4_9PSEU</name>
<evidence type="ECO:0000256" key="1">
    <source>
        <dbReference type="SAM" id="MobiDB-lite"/>
    </source>
</evidence>
<organism evidence="2 3">
    <name type="scientific">Umezawaea tangerina</name>
    <dbReference type="NCBI Taxonomy" id="84725"/>
    <lineage>
        <taxon>Bacteria</taxon>
        <taxon>Bacillati</taxon>
        <taxon>Actinomycetota</taxon>
        <taxon>Actinomycetes</taxon>
        <taxon>Pseudonocardiales</taxon>
        <taxon>Pseudonocardiaceae</taxon>
        <taxon>Umezawaea</taxon>
    </lineage>
</organism>
<comment type="caution">
    <text evidence="2">The sequence shown here is derived from an EMBL/GenBank/DDBJ whole genome shotgun (WGS) entry which is preliminary data.</text>
</comment>
<reference evidence="2 3" key="1">
    <citation type="submission" date="2018-03" db="EMBL/GenBank/DDBJ databases">
        <title>Genomic Encyclopedia of Archaeal and Bacterial Type Strains, Phase II (KMG-II): from individual species to whole genera.</title>
        <authorList>
            <person name="Goeker M."/>
        </authorList>
    </citation>
    <scope>NUCLEOTIDE SEQUENCE [LARGE SCALE GENOMIC DNA]</scope>
    <source>
        <strain evidence="2 3">DSM 44720</strain>
    </source>
</reference>
<dbReference type="Proteomes" id="UP000239494">
    <property type="component" value="Unassembled WGS sequence"/>
</dbReference>
<accession>A0A2T0T7Q4</accession>
<dbReference type="SUPFAM" id="SSF51182">
    <property type="entry name" value="RmlC-like cupins"/>
    <property type="match status" value="1"/>
</dbReference>
<dbReference type="InterPro" id="IPR014710">
    <property type="entry name" value="RmlC-like_jellyroll"/>
</dbReference>
<evidence type="ECO:0000313" key="2">
    <source>
        <dbReference type="EMBL" id="PRY41709.1"/>
    </source>
</evidence>
<keyword evidence="3" id="KW-1185">Reference proteome</keyword>
<dbReference type="InterPro" id="IPR011051">
    <property type="entry name" value="RmlC_Cupin_sf"/>
</dbReference>